<evidence type="ECO:0000256" key="3">
    <source>
        <dbReference type="ARBA" id="ARBA00023002"/>
    </source>
</evidence>
<keyword evidence="2 6" id="KW-0288">FMN</keyword>
<organism evidence="8 9">
    <name type="scientific">Kribbella deserti</name>
    <dbReference type="NCBI Taxonomy" id="1926257"/>
    <lineage>
        <taxon>Bacteria</taxon>
        <taxon>Bacillati</taxon>
        <taxon>Actinomycetota</taxon>
        <taxon>Actinomycetes</taxon>
        <taxon>Propionibacteriales</taxon>
        <taxon>Kribbellaceae</taxon>
        <taxon>Kribbella</taxon>
    </lineage>
</organism>
<dbReference type="HAMAP" id="MF_01216">
    <property type="entry name" value="Azoreductase_type1"/>
    <property type="match status" value="1"/>
</dbReference>
<dbReference type="Pfam" id="PF02525">
    <property type="entry name" value="Flavodoxin_2"/>
    <property type="match status" value="1"/>
</dbReference>
<proteinExistence type="inferred from homology"/>
<protein>
    <recommendedName>
        <fullName evidence="6">FMN dependent NADH:quinone oxidoreductase</fullName>
        <ecNumber evidence="6">1.6.5.-</ecNumber>
    </recommendedName>
    <alternativeName>
        <fullName evidence="6">Azo-dye reductase</fullName>
    </alternativeName>
    <alternativeName>
        <fullName evidence="6">FMN-dependent NADH-azo compound oxidoreductase</fullName>
    </alternativeName>
    <alternativeName>
        <fullName evidence="6">FMN-dependent NADH-azoreductase</fullName>
        <ecNumber evidence="6">1.7.1.17</ecNumber>
    </alternativeName>
</protein>
<comment type="catalytic activity">
    <reaction evidence="6">
        <text>2 a quinone + NADH + H(+) = 2 a 1,4-benzosemiquinone + NAD(+)</text>
        <dbReference type="Rhea" id="RHEA:65952"/>
        <dbReference type="ChEBI" id="CHEBI:15378"/>
        <dbReference type="ChEBI" id="CHEBI:57540"/>
        <dbReference type="ChEBI" id="CHEBI:57945"/>
        <dbReference type="ChEBI" id="CHEBI:132124"/>
        <dbReference type="ChEBI" id="CHEBI:134225"/>
    </reaction>
</comment>
<comment type="catalytic activity">
    <reaction evidence="5">
        <text>N,N-dimethyl-1,4-phenylenediamine + anthranilate + 2 NAD(+) = 2-(4-dimethylaminophenyl)diazenylbenzoate + 2 NADH + 2 H(+)</text>
        <dbReference type="Rhea" id="RHEA:55872"/>
        <dbReference type="ChEBI" id="CHEBI:15378"/>
        <dbReference type="ChEBI" id="CHEBI:15783"/>
        <dbReference type="ChEBI" id="CHEBI:16567"/>
        <dbReference type="ChEBI" id="CHEBI:57540"/>
        <dbReference type="ChEBI" id="CHEBI:57945"/>
        <dbReference type="ChEBI" id="CHEBI:71579"/>
        <dbReference type="EC" id="1.7.1.17"/>
    </reaction>
    <physiologicalReaction direction="right-to-left" evidence="5">
        <dbReference type="Rhea" id="RHEA:55874"/>
    </physiologicalReaction>
</comment>
<dbReference type="EMBL" id="JBHLTC010000018">
    <property type="protein sequence ID" value="MFC0625253.1"/>
    <property type="molecule type" value="Genomic_DNA"/>
</dbReference>
<comment type="cofactor">
    <cofactor evidence="6">
        <name>FMN</name>
        <dbReference type="ChEBI" id="CHEBI:58210"/>
    </cofactor>
    <text evidence="6">Binds 1 FMN per subunit.</text>
</comment>
<evidence type="ECO:0000256" key="1">
    <source>
        <dbReference type="ARBA" id="ARBA00022630"/>
    </source>
</evidence>
<dbReference type="InterPro" id="IPR050104">
    <property type="entry name" value="FMN-dep_NADH:Q_OxRdtase_AzoR1"/>
</dbReference>
<feature type="binding site" evidence="6">
    <location>
        <begin position="16"/>
        <end position="18"/>
    </location>
    <ligand>
        <name>FMN</name>
        <dbReference type="ChEBI" id="CHEBI:58210"/>
    </ligand>
</feature>
<evidence type="ECO:0000313" key="8">
    <source>
        <dbReference type="EMBL" id="MFC0625253.1"/>
    </source>
</evidence>
<accession>A0ABV6QKY5</accession>
<dbReference type="EC" id="1.6.5.-" evidence="6"/>
<reference evidence="8 9" key="1">
    <citation type="submission" date="2024-09" db="EMBL/GenBank/DDBJ databases">
        <authorList>
            <person name="Sun Q."/>
            <person name="Mori K."/>
        </authorList>
    </citation>
    <scope>NUCLEOTIDE SEQUENCE [LARGE SCALE GENOMIC DNA]</scope>
    <source>
        <strain evidence="8 9">CGMCC 1.15906</strain>
    </source>
</reference>
<comment type="caution">
    <text evidence="6">Lacks conserved residue(s) required for the propagation of feature annotation.</text>
</comment>
<keyword evidence="3 6" id="KW-0560">Oxidoreductase</keyword>
<dbReference type="SUPFAM" id="SSF52218">
    <property type="entry name" value="Flavoproteins"/>
    <property type="match status" value="1"/>
</dbReference>
<comment type="caution">
    <text evidence="8">The sequence shown here is derived from an EMBL/GenBank/DDBJ whole genome shotgun (WGS) entry which is preliminary data.</text>
</comment>
<dbReference type="Gene3D" id="3.40.50.360">
    <property type="match status" value="1"/>
</dbReference>
<comment type="function">
    <text evidence="6">Also exhibits azoreductase activity. Catalyzes the reductive cleavage of the azo bond in aromatic azo compounds to the corresponding amines.</text>
</comment>
<sequence length="220" mass="23454">MTTLLRVDASFRIEGSVSRGLADSAQAAWEAEHPNTKVVRRDLGLNPLPADAWASAVSASFAPADTHTPQQRAALMLASALLDELLDADATIVAVPLYNYGISQHVKTWIDLLLADPRLRPGAGKPLIGRPAIIALARGGGYGPGTPREGWDHATPYLQRIFGDVLKMDVRITAAELTLAPVKPELADLIDLSKQSEAAAHEQANAHAQEIARRLALPAA</sequence>
<dbReference type="InterPro" id="IPR003680">
    <property type="entry name" value="Flavodoxin_fold"/>
</dbReference>
<dbReference type="PANTHER" id="PTHR43741">
    <property type="entry name" value="FMN-DEPENDENT NADH-AZOREDUCTASE 1"/>
    <property type="match status" value="1"/>
</dbReference>
<evidence type="ECO:0000256" key="2">
    <source>
        <dbReference type="ARBA" id="ARBA00022643"/>
    </source>
</evidence>
<dbReference type="PANTHER" id="PTHR43741:SF4">
    <property type="entry name" value="FMN-DEPENDENT NADH:QUINONE OXIDOREDUCTASE"/>
    <property type="match status" value="1"/>
</dbReference>
<feature type="domain" description="Flavodoxin-like fold" evidence="7">
    <location>
        <begin position="3"/>
        <end position="179"/>
    </location>
</feature>
<keyword evidence="9" id="KW-1185">Reference proteome</keyword>
<keyword evidence="4 6" id="KW-0520">NAD</keyword>
<evidence type="ECO:0000256" key="6">
    <source>
        <dbReference type="HAMAP-Rule" id="MF_01216"/>
    </source>
</evidence>
<dbReference type="InterPro" id="IPR023048">
    <property type="entry name" value="NADH:quinone_OxRdtase_FMN_depd"/>
</dbReference>
<comment type="function">
    <text evidence="6">Quinone reductase that provides resistance to thiol-specific stress caused by electrophilic quinones.</text>
</comment>
<keyword evidence="1 6" id="KW-0285">Flavoprotein</keyword>
<dbReference type="InterPro" id="IPR029039">
    <property type="entry name" value="Flavoprotein-like_sf"/>
</dbReference>
<comment type="similarity">
    <text evidence="6">Belongs to the azoreductase type 1 family.</text>
</comment>
<evidence type="ECO:0000256" key="5">
    <source>
        <dbReference type="ARBA" id="ARBA00048542"/>
    </source>
</evidence>
<evidence type="ECO:0000313" key="9">
    <source>
        <dbReference type="Proteomes" id="UP001589890"/>
    </source>
</evidence>
<evidence type="ECO:0000259" key="7">
    <source>
        <dbReference type="Pfam" id="PF02525"/>
    </source>
</evidence>
<feature type="binding site" evidence="6">
    <location>
        <position position="10"/>
    </location>
    <ligand>
        <name>FMN</name>
        <dbReference type="ChEBI" id="CHEBI:58210"/>
    </ligand>
</feature>
<dbReference type="RefSeq" id="WP_380047473.1">
    <property type="nucleotide sequence ID" value="NZ_JBHLTC010000018.1"/>
</dbReference>
<comment type="subunit">
    <text evidence="6">Homodimer.</text>
</comment>
<gene>
    <name evidence="6" type="primary">azoR</name>
    <name evidence="8" type="ORF">ACFFGN_14335</name>
</gene>
<dbReference type="Proteomes" id="UP001589890">
    <property type="component" value="Unassembled WGS sequence"/>
</dbReference>
<dbReference type="EC" id="1.7.1.17" evidence="6"/>
<evidence type="ECO:0000256" key="4">
    <source>
        <dbReference type="ARBA" id="ARBA00023027"/>
    </source>
</evidence>
<name>A0ABV6QKY5_9ACTN</name>